<dbReference type="EMBL" id="LCUC01000106">
    <property type="protein sequence ID" value="KKY36831.1"/>
    <property type="molecule type" value="Genomic_DNA"/>
</dbReference>
<feature type="region of interest" description="Disordered" evidence="7">
    <location>
        <begin position="305"/>
        <end position="488"/>
    </location>
</feature>
<dbReference type="PROSITE" id="PS50071">
    <property type="entry name" value="HOMEOBOX_2"/>
    <property type="match status" value="1"/>
</dbReference>
<dbReference type="GO" id="GO:0000981">
    <property type="term" value="F:DNA-binding transcription factor activity, RNA polymerase II-specific"/>
    <property type="evidence" value="ECO:0007669"/>
    <property type="project" value="InterPro"/>
</dbReference>
<accession>A0A0G2FS78</accession>
<dbReference type="STRING" id="1214573.A0A0G2FS78"/>
<keyword evidence="4 5" id="KW-0539">Nucleus</keyword>
<organism evidence="9 10">
    <name type="scientific">Diaporthe ampelina</name>
    <dbReference type="NCBI Taxonomy" id="1214573"/>
    <lineage>
        <taxon>Eukaryota</taxon>
        <taxon>Fungi</taxon>
        <taxon>Dikarya</taxon>
        <taxon>Ascomycota</taxon>
        <taxon>Pezizomycotina</taxon>
        <taxon>Sordariomycetes</taxon>
        <taxon>Sordariomycetidae</taxon>
        <taxon>Diaporthales</taxon>
        <taxon>Diaporthaceae</taxon>
        <taxon>Diaporthe</taxon>
    </lineage>
</organism>
<evidence type="ECO:0000256" key="5">
    <source>
        <dbReference type="PROSITE-ProRule" id="PRU00108"/>
    </source>
</evidence>
<dbReference type="CDD" id="cd00086">
    <property type="entry name" value="homeodomain"/>
    <property type="match status" value="1"/>
</dbReference>
<evidence type="ECO:0000256" key="4">
    <source>
        <dbReference type="ARBA" id="ARBA00023242"/>
    </source>
</evidence>
<feature type="DNA-binding region" description="Homeobox" evidence="5">
    <location>
        <begin position="61"/>
        <end position="120"/>
    </location>
</feature>
<keyword evidence="10" id="KW-1185">Reference proteome</keyword>
<feature type="region of interest" description="Disordered" evidence="7">
    <location>
        <begin position="1"/>
        <end position="90"/>
    </location>
</feature>
<feature type="region of interest" description="Disordered" evidence="7">
    <location>
        <begin position="139"/>
        <end position="190"/>
    </location>
</feature>
<dbReference type="InterPro" id="IPR017970">
    <property type="entry name" value="Homeobox_CS"/>
</dbReference>
<feature type="compositionally biased region" description="Basic and acidic residues" evidence="7">
    <location>
        <begin position="385"/>
        <end position="399"/>
    </location>
</feature>
<dbReference type="InterPro" id="IPR051775">
    <property type="entry name" value="Homeobox_domain"/>
</dbReference>
<feature type="compositionally biased region" description="Polar residues" evidence="7">
    <location>
        <begin position="146"/>
        <end position="168"/>
    </location>
</feature>
<keyword evidence="2 5" id="KW-0238">DNA-binding</keyword>
<gene>
    <name evidence="9" type="ORF">UCDDA912_g03185</name>
</gene>
<evidence type="ECO:0000256" key="1">
    <source>
        <dbReference type="ARBA" id="ARBA00004123"/>
    </source>
</evidence>
<proteinExistence type="predicted"/>
<dbReference type="SUPFAM" id="SSF46689">
    <property type="entry name" value="Homeodomain-like"/>
    <property type="match status" value="1"/>
</dbReference>
<sequence>MSSQPTSPGPLPGGSQLQNENNDPPSSSPHSTAGSAVRADSNRARVDADSSFQSNSSERHPKGKRKRTAAKDKAILEAAYNANPKPDKAARLDIVKRVSLNEKEVQIWFQNRRQNDRRKSRPLSPQEIAALQYGGMQVLSSDPAPYSSSQPQMPGLPNSNTSPFQQPSLLERPDASPHAAAEHVRPETTADSAVELPEAHHNRRESAASMGAAVMSSSQPVEFTAGQPHQLYRSASVGYFANRLHAGTSYQPNRRSPDSLRDVHAWEMACEANIEPRDELTAYAARESSGSAIAAISLLRTLSSSSHSGISHSGGKRNARPNAQPNHSAKKPKLSRASSTVGRLQTNFVNTTTDKPPVRREQTPVEVDDLKKGKVSILFSPGGNDSDKENWSPDKEGRHMFGGASRPGNGRRPLPSEPTSKTAGLQKPRRGVSRVLGDASNRSLLGRARTAPTSRRKKGSTPVSIFEDGASEGEGEGEDHGRDAVEDDEVERFMRGEVSPSKKGAASAIAGLLALSQGNWR</sequence>
<comment type="caution">
    <text evidence="9">The sequence shown here is derived from an EMBL/GenBank/DDBJ whole genome shotgun (WGS) entry which is preliminary data.</text>
</comment>
<evidence type="ECO:0000313" key="10">
    <source>
        <dbReference type="Proteomes" id="UP000034680"/>
    </source>
</evidence>
<dbReference type="PANTHER" id="PTHR24323">
    <property type="entry name" value="CEH-10 HOMEODOMAIN-CONTAINING HOMOLOG"/>
    <property type="match status" value="1"/>
</dbReference>
<protein>
    <submittedName>
        <fullName evidence="9">Putative homeobox domain-containing protein</fullName>
    </submittedName>
</protein>
<dbReference type="Pfam" id="PF00046">
    <property type="entry name" value="Homeodomain"/>
    <property type="match status" value="1"/>
</dbReference>
<evidence type="ECO:0000256" key="2">
    <source>
        <dbReference type="ARBA" id="ARBA00023125"/>
    </source>
</evidence>
<reference evidence="9 10" key="1">
    <citation type="submission" date="2015-05" db="EMBL/GenBank/DDBJ databases">
        <title>Distinctive expansion of gene families associated with plant cell wall degradation and secondary metabolism in the genomes of grapevine trunk pathogens.</title>
        <authorList>
            <person name="Lawrence D.P."/>
            <person name="Travadon R."/>
            <person name="Rolshausen P.E."/>
            <person name="Baumgartner K."/>
        </authorList>
    </citation>
    <scope>NUCLEOTIDE SEQUENCE [LARGE SCALE GENOMIC DNA]</scope>
    <source>
        <strain evidence="9">DA912</strain>
    </source>
</reference>
<evidence type="ECO:0000313" key="9">
    <source>
        <dbReference type="EMBL" id="KKY36831.1"/>
    </source>
</evidence>
<reference evidence="9 10" key="2">
    <citation type="submission" date="2015-05" db="EMBL/GenBank/DDBJ databases">
        <authorList>
            <person name="Morales-Cruz A."/>
            <person name="Amrine K.C."/>
            <person name="Cantu D."/>
        </authorList>
    </citation>
    <scope>NUCLEOTIDE SEQUENCE [LARGE SCALE GENOMIC DNA]</scope>
    <source>
        <strain evidence="9">DA912</strain>
    </source>
</reference>
<evidence type="ECO:0000256" key="3">
    <source>
        <dbReference type="ARBA" id="ARBA00023155"/>
    </source>
</evidence>
<dbReference type="InterPro" id="IPR001356">
    <property type="entry name" value="HD"/>
</dbReference>
<feature type="compositionally biased region" description="Polar residues" evidence="7">
    <location>
        <begin position="336"/>
        <end position="354"/>
    </location>
</feature>
<evidence type="ECO:0000256" key="6">
    <source>
        <dbReference type="RuleBase" id="RU000682"/>
    </source>
</evidence>
<dbReference type="Gene3D" id="1.10.10.60">
    <property type="entry name" value="Homeodomain-like"/>
    <property type="match status" value="1"/>
</dbReference>
<dbReference type="PROSITE" id="PS00027">
    <property type="entry name" value="HOMEOBOX_1"/>
    <property type="match status" value="1"/>
</dbReference>
<feature type="compositionally biased region" description="Polar residues" evidence="7">
    <location>
        <begin position="15"/>
        <end position="34"/>
    </location>
</feature>
<feature type="domain" description="Homeobox" evidence="8">
    <location>
        <begin position="59"/>
        <end position="119"/>
    </location>
</feature>
<dbReference type="AlphaFoldDB" id="A0A0G2FS78"/>
<dbReference type="Proteomes" id="UP000034680">
    <property type="component" value="Unassembled WGS sequence"/>
</dbReference>
<comment type="subcellular location">
    <subcellularLocation>
        <location evidence="1 5 6">Nucleus</location>
    </subcellularLocation>
</comment>
<dbReference type="OrthoDB" id="6159439at2759"/>
<name>A0A0G2FS78_9PEZI</name>
<keyword evidence="3 5" id="KW-0371">Homeobox</keyword>
<dbReference type="GO" id="GO:0005634">
    <property type="term" value="C:nucleus"/>
    <property type="evidence" value="ECO:0007669"/>
    <property type="project" value="UniProtKB-SubCell"/>
</dbReference>
<feature type="compositionally biased region" description="Basic and acidic residues" evidence="7">
    <location>
        <begin position="356"/>
        <end position="372"/>
    </location>
</feature>
<evidence type="ECO:0000259" key="8">
    <source>
        <dbReference type="PROSITE" id="PS50071"/>
    </source>
</evidence>
<dbReference type="SMART" id="SM00389">
    <property type="entry name" value="HOX"/>
    <property type="match status" value="1"/>
</dbReference>
<dbReference type="InterPro" id="IPR009057">
    <property type="entry name" value="Homeodomain-like_sf"/>
</dbReference>
<feature type="compositionally biased region" description="Basic and acidic residues" evidence="7">
    <location>
        <begin position="171"/>
        <end position="188"/>
    </location>
</feature>
<dbReference type="GO" id="GO:0000976">
    <property type="term" value="F:transcription cis-regulatory region binding"/>
    <property type="evidence" value="ECO:0007669"/>
    <property type="project" value="TreeGrafter"/>
</dbReference>
<dbReference type="PANTHER" id="PTHR24323:SF7">
    <property type="entry name" value="HOMEOBOX DOMAIN-CONTAINING PROTEIN"/>
    <property type="match status" value="1"/>
</dbReference>
<evidence type="ECO:0000256" key="7">
    <source>
        <dbReference type="SAM" id="MobiDB-lite"/>
    </source>
</evidence>